<comment type="cofactor">
    <cofactor evidence="1">
        <name>FAD</name>
        <dbReference type="ChEBI" id="CHEBI:57692"/>
    </cofactor>
</comment>
<dbReference type="PROSITE" id="PS51387">
    <property type="entry name" value="FAD_PCMH"/>
    <property type="match status" value="1"/>
</dbReference>
<dbReference type="InterPro" id="IPR036318">
    <property type="entry name" value="FAD-bd_PCMH-like_sf"/>
</dbReference>
<accession>A0ABR2ZNX5</accession>
<dbReference type="Pfam" id="PF01565">
    <property type="entry name" value="FAD_binding_4"/>
    <property type="match status" value="1"/>
</dbReference>
<proteinExistence type="inferred from homology"/>
<dbReference type="SUPFAM" id="SSF56176">
    <property type="entry name" value="FAD-binding/transporter-associated domain-like"/>
    <property type="match status" value="1"/>
</dbReference>
<keyword evidence="8" id="KW-1185">Reference proteome</keyword>
<keyword evidence="3" id="KW-0285">Flavoprotein</keyword>
<organism evidence="7 8">
    <name type="scientific">Marasmius tenuissimus</name>
    <dbReference type="NCBI Taxonomy" id="585030"/>
    <lineage>
        <taxon>Eukaryota</taxon>
        <taxon>Fungi</taxon>
        <taxon>Dikarya</taxon>
        <taxon>Basidiomycota</taxon>
        <taxon>Agaricomycotina</taxon>
        <taxon>Agaricomycetes</taxon>
        <taxon>Agaricomycetidae</taxon>
        <taxon>Agaricales</taxon>
        <taxon>Marasmiineae</taxon>
        <taxon>Marasmiaceae</taxon>
        <taxon>Marasmius</taxon>
    </lineage>
</organism>
<dbReference type="Gene3D" id="3.40.462.20">
    <property type="match status" value="1"/>
</dbReference>
<sequence length="459" mass="50261">MTAELKNLNFAGAIITPSSPGYDTANTRYFENVILKPSYILQPRNMQDISKAIRWARSQNPPLEVAVKGGGANHNSSASTDGGVVIDLSLMKKVVVAEDKQSVSVEGGAVWGDVYAETDKAGVVPVGANVHLIGVGGFTLAGGYCHQTGKYGLAIDNVIKATVILANGNVVETSADSEPDLFWAIRGGINQFGIVGKFVFKVYPLPGPMTVGAIVYPGTELRNVLAATHKHLANLDPSCRVIITFARVAPDFHPDIVITPYIENAQVSPDTALAPFRELAKPIFEGLKTVENYTAVSHGADQSLAEMPPRNHLAGALMTDLWDDVVTDVFEDWVKYTEQEEFKTSTVMWQLLHKDKITDHKAEDMAFPERSPHYYMVALSRNTDPNEDTAATEWALKIASSVRRTQVDKTGKALATPASFALSPEYVSVEEMFGDNLPRLRELKKKYDPERVWSRGWVI</sequence>
<evidence type="ECO:0000256" key="4">
    <source>
        <dbReference type="ARBA" id="ARBA00022827"/>
    </source>
</evidence>
<evidence type="ECO:0000256" key="5">
    <source>
        <dbReference type="ARBA" id="ARBA00023002"/>
    </source>
</evidence>
<dbReference type="Gene3D" id="3.30.465.10">
    <property type="match status" value="1"/>
</dbReference>
<evidence type="ECO:0000256" key="1">
    <source>
        <dbReference type="ARBA" id="ARBA00001974"/>
    </source>
</evidence>
<comment type="caution">
    <text evidence="7">The sequence shown here is derived from an EMBL/GenBank/DDBJ whole genome shotgun (WGS) entry which is preliminary data.</text>
</comment>
<keyword evidence="5" id="KW-0560">Oxidoreductase</keyword>
<gene>
    <name evidence="7" type="ORF">AAF712_010253</name>
</gene>
<dbReference type="Pfam" id="PF08031">
    <property type="entry name" value="BBE"/>
    <property type="match status" value="1"/>
</dbReference>
<evidence type="ECO:0000313" key="8">
    <source>
        <dbReference type="Proteomes" id="UP001437256"/>
    </source>
</evidence>
<dbReference type="InterPro" id="IPR016167">
    <property type="entry name" value="FAD-bd_PCMH_sub1"/>
</dbReference>
<evidence type="ECO:0000259" key="6">
    <source>
        <dbReference type="PROSITE" id="PS51387"/>
    </source>
</evidence>
<comment type="similarity">
    <text evidence="2">Belongs to the oxygen-dependent FAD-linked oxidoreductase family.</text>
</comment>
<dbReference type="Gene3D" id="3.30.43.10">
    <property type="entry name" value="Uridine Diphospho-n-acetylenolpyruvylglucosamine Reductase, domain 2"/>
    <property type="match status" value="1"/>
</dbReference>
<keyword evidence="4" id="KW-0274">FAD</keyword>
<dbReference type="InterPro" id="IPR012951">
    <property type="entry name" value="BBE"/>
</dbReference>
<name>A0ABR2ZNX5_9AGAR</name>
<protein>
    <recommendedName>
        <fullName evidence="6">FAD-binding PCMH-type domain-containing protein</fullName>
    </recommendedName>
</protein>
<evidence type="ECO:0000313" key="7">
    <source>
        <dbReference type="EMBL" id="KAL0062857.1"/>
    </source>
</evidence>
<dbReference type="InterPro" id="IPR006094">
    <property type="entry name" value="Oxid_FAD_bind_N"/>
</dbReference>
<dbReference type="InterPro" id="IPR016169">
    <property type="entry name" value="FAD-bd_PCMH_sub2"/>
</dbReference>
<dbReference type="InterPro" id="IPR016166">
    <property type="entry name" value="FAD-bd_PCMH"/>
</dbReference>
<dbReference type="EMBL" id="JBBXMP010000094">
    <property type="protein sequence ID" value="KAL0062857.1"/>
    <property type="molecule type" value="Genomic_DNA"/>
</dbReference>
<dbReference type="PANTHER" id="PTHR42973:SF39">
    <property type="entry name" value="FAD-BINDING PCMH-TYPE DOMAIN-CONTAINING PROTEIN"/>
    <property type="match status" value="1"/>
</dbReference>
<dbReference type="InterPro" id="IPR050416">
    <property type="entry name" value="FAD-linked_Oxidoreductase"/>
</dbReference>
<dbReference type="PANTHER" id="PTHR42973">
    <property type="entry name" value="BINDING OXIDOREDUCTASE, PUTATIVE (AFU_ORTHOLOGUE AFUA_1G17690)-RELATED"/>
    <property type="match status" value="1"/>
</dbReference>
<dbReference type="Proteomes" id="UP001437256">
    <property type="component" value="Unassembled WGS sequence"/>
</dbReference>
<evidence type="ECO:0000256" key="3">
    <source>
        <dbReference type="ARBA" id="ARBA00022630"/>
    </source>
</evidence>
<feature type="domain" description="FAD-binding PCMH-type" evidence="6">
    <location>
        <begin position="33"/>
        <end position="205"/>
    </location>
</feature>
<reference evidence="7 8" key="1">
    <citation type="submission" date="2024-05" db="EMBL/GenBank/DDBJ databases">
        <title>A draft genome resource for the thread blight pathogen Marasmius tenuissimus strain MS-2.</title>
        <authorList>
            <person name="Yulfo-Soto G.E."/>
            <person name="Baruah I.K."/>
            <person name="Amoako-Attah I."/>
            <person name="Bukari Y."/>
            <person name="Meinhardt L.W."/>
            <person name="Bailey B.A."/>
            <person name="Cohen S.P."/>
        </authorList>
    </citation>
    <scope>NUCLEOTIDE SEQUENCE [LARGE SCALE GENOMIC DNA]</scope>
    <source>
        <strain evidence="7 8">MS-2</strain>
    </source>
</reference>
<evidence type="ECO:0000256" key="2">
    <source>
        <dbReference type="ARBA" id="ARBA00005466"/>
    </source>
</evidence>